<reference evidence="1" key="3">
    <citation type="submission" date="2025-08" db="UniProtKB">
        <authorList>
            <consortium name="Ensembl"/>
        </authorList>
    </citation>
    <scope>IDENTIFICATION</scope>
    <source>
        <strain evidence="1">17573</strain>
    </source>
</reference>
<dbReference type="Bgee" id="ENSMMUG00000063201">
    <property type="expression patterns" value="Expressed in cerebellar cortex and 18 other cell types or tissues"/>
</dbReference>
<dbReference type="PaxDb" id="9544-ENSMMUP00000033165"/>
<dbReference type="GeneTree" id="ENSGT00400000024448"/>
<keyword evidence="2" id="KW-1185">Reference proteome</keyword>
<organism evidence="1 2">
    <name type="scientific">Macaca mulatta</name>
    <name type="common">Rhesus macaque</name>
    <dbReference type="NCBI Taxonomy" id="9544"/>
    <lineage>
        <taxon>Eukaryota</taxon>
        <taxon>Metazoa</taxon>
        <taxon>Chordata</taxon>
        <taxon>Craniata</taxon>
        <taxon>Vertebrata</taxon>
        <taxon>Euteleostomi</taxon>
        <taxon>Mammalia</taxon>
        <taxon>Eutheria</taxon>
        <taxon>Euarchontoglires</taxon>
        <taxon>Primates</taxon>
        <taxon>Haplorrhini</taxon>
        <taxon>Catarrhini</taxon>
        <taxon>Cercopithecidae</taxon>
        <taxon>Cercopithecinae</taxon>
        <taxon>Macaca</taxon>
    </lineage>
</organism>
<name>A0A5F8A546_MACMU</name>
<dbReference type="InParanoid" id="A0A5F8A546"/>
<dbReference type="VEuPathDB" id="HostDB:ENSMMUG00000063201"/>
<dbReference type="Proteomes" id="UP000006718">
    <property type="component" value="Chromosome 4"/>
</dbReference>
<proteinExistence type="predicted"/>
<protein>
    <submittedName>
        <fullName evidence="1">Uncharacterized protein</fullName>
    </submittedName>
</protein>
<reference evidence="2" key="1">
    <citation type="journal article" date="2007" name="Science">
        <title>Evolutionary and biomedical insights from the rhesus macaque genome.</title>
        <authorList>
            <person name="Gibbs R.A."/>
            <person name="Rogers J."/>
            <person name="Katze M.G."/>
            <person name="Bumgarner R."/>
            <person name="Weinstock G.M."/>
            <person name="Mardis E.R."/>
            <person name="Remington K.A."/>
            <person name="Strausberg R.L."/>
            <person name="Venter J.C."/>
            <person name="Wilson R.K."/>
            <person name="Batzer M.A."/>
            <person name="Bustamante C.D."/>
            <person name="Eichler E.E."/>
            <person name="Hahn M.W."/>
            <person name="Hardison R.C."/>
            <person name="Makova K.D."/>
            <person name="Miller W."/>
            <person name="Milosavljevic A."/>
            <person name="Palermo R.E."/>
            <person name="Siepel A."/>
            <person name="Sikela J.M."/>
            <person name="Attaway T."/>
            <person name="Bell S."/>
            <person name="Bernard K.E."/>
            <person name="Buhay C.J."/>
            <person name="Chandrabose M.N."/>
            <person name="Dao M."/>
            <person name="Davis C."/>
            <person name="Delehaunty K.D."/>
            <person name="Ding Y."/>
            <person name="Dinh H.H."/>
            <person name="Dugan-Rocha S."/>
            <person name="Fulton L.A."/>
            <person name="Gabisi R.A."/>
            <person name="Garner T.T."/>
            <person name="Godfrey J."/>
            <person name="Hawes A.C."/>
            <person name="Hernandez J."/>
            <person name="Hines S."/>
            <person name="Holder M."/>
            <person name="Hume J."/>
            <person name="Jhangiani S.N."/>
            <person name="Joshi V."/>
            <person name="Khan Z.M."/>
            <person name="Kirkness E.F."/>
            <person name="Cree A."/>
            <person name="Fowler R.G."/>
            <person name="Lee S."/>
            <person name="Lewis L.R."/>
            <person name="Li Z."/>
            <person name="Liu Y.-S."/>
            <person name="Moore S.M."/>
            <person name="Muzny D."/>
            <person name="Nazareth L.V."/>
            <person name="Ngo D.N."/>
            <person name="Okwuonu G.O."/>
            <person name="Pai G."/>
            <person name="Parker D."/>
            <person name="Paul H.A."/>
            <person name="Pfannkoch C."/>
            <person name="Pohl C.S."/>
            <person name="Rogers Y.-H.C."/>
            <person name="Ruiz S.J."/>
            <person name="Sabo A."/>
            <person name="Santibanez J."/>
            <person name="Schneider B.W."/>
            <person name="Smith S.M."/>
            <person name="Sodergren E."/>
            <person name="Svatek A.F."/>
            <person name="Utterback T.R."/>
            <person name="Vattathil S."/>
            <person name="Warren W."/>
            <person name="White C.S."/>
            <person name="Chinwalla A.T."/>
            <person name="Feng Y."/>
            <person name="Halpern A.L."/>
            <person name="Hillier L.W."/>
            <person name="Huang X."/>
            <person name="Minx P."/>
            <person name="Nelson J.O."/>
            <person name="Pepin K.H."/>
            <person name="Qin X."/>
            <person name="Sutton G.G."/>
            <person name="Venter E."/>
            <person name="Walenz B.P."/>
            <person name="Wallis J.W."/>
            <person name="Worley K.C."/>
            <person name="Yang S.-P."/>
            <person name="Jones S.M."/>
            <person name="Marra M.A."/>
            <person name="Rocchi M."/>
            <person name="Schein J.E."/>
            <person name="Baertsch R."/>
            <person name="Clarke L."/>
            <person name="Csuros M."/>
            <person name="Glasscock J."/>
            <person name="Harris R.A."/>
            <person name="Havlak P."/>
            <person name="Jackson A.R."/>
            <person name="Jiang H."/>
            <person name="Liu Y."/>
            <person name="Messina D.N."/>
            <person name="Shen Y."/>
            <person name="Song H.X.-Z."/>
            <person name="Wylie T."/>
            <person name="Zhang L."/>
            <person name="Birney E."/>
            <person name="Han K."/>
            <person name="Konkel M.K."/>
            <person name="Lee J."/>
            <person name="Smit A.F.A."/>
            <person name="Ullmer B."/>
            <person name="Wang H."/>
            <person name="Xing J."/>
            <person name="Burhans R."/>
            <person name="Cheng Z."/>
            <person name="Karro J.E."/>
            <person name="Ma J."/>
            <person name="Raney B."/>
            <person name="She X."/>
            <person name="Cox M.J."/>
            <person name="Demuth J.P."/>
            <person name="Dumas L.J."/>
            <person name="Han S.-G."/>
            <person name="Hopkins J."/>
            <person name="Karimpour-Fard A."/>
            <person name="Kim Y.H."/>
            <person name="Pollack J.R."/>
            <person name="Vinar T."/>
            <person name="Addo-Quaye C."/>
            <person name="Degenhardt J."/>
            <person name="Denby A."/>
            <person name="Hubisz M.J."/>
            <person name="Indap A."/>
            <person name="Kosiol C."/>
            <person name="Lahn B.T."/>
            <person name="Lawson H.A."/>
            <person name="Marklein A."/>
            <person name="Nielsen R."/>
            <person name="Vallender E.J."/>
            <person name="Clark A.G."/>
            <person name="Ferguson B."/>
            <person name="Hernandez R.D."/>
            <person name="Hirani K."/>
            <person name="Kehrer-Sawatzki H."/>
            <person name="Kolb J."/>
            <person name="Patil S."/>
            <person name="Pu L.-L."/>
            <person name="Ren Y."/>
            <person name="Smith D.G."/>
            <person name="Wheeler D.A."/>
            <person name="Schenck I."/>
            <person name="Ball E.V."/>
            <person name="Chen R."/>
            <person name="Cooper D.N."/>
            <person name="Giardine B."/>
            <person name="Hsu F."/>
            <person name="Kent W.J."/>
            <person name="Lesk A."/>
            <person name="Nelson D.L."/>
            <person name="O'brien W.E."/>
            <person name="Pruefer K."/>
            <person name="Stenson P.D."/>
            <person name="Wallace J.C."/>
            <person name="Ke H."/>
            <person name="Liu X.-M."/>
            <person name="Wang P."/>
            <person name="Xiang A.P."/>
            <person name="Yang F."/>
            <person name="Barber G.P."/>
            <person name="Haussler D."/>
            <person name="Karolchik D."/>
            <person name="Kern A.D."/>
            <person name="Kuhn R.M."/>
            <person name="Smith K.E."/>
            <person name="Zwieg A.S."/>
        </authorList>
    </citation>
    <scope>NUCLEOTIDE SEQUENCE [LARGE SCALE GENOMIC DNA]</scope>
    <source>
        <strain evidence="2">17573</strain>
    </source>
</reference>
<accession>A0A5F8A546</accession>
<evidence type="ECO:0000313" key="1">
    <source>
        <dbReference type="Ensembl" id="ENSMMUP00000072030.1"/>
    </source>
</evidence>
<sequence length="100" mass="10906">MFCCLSTYSPLKILHHLCFAKYIYPHKKIKELKIPETGAALFNNPTSSSNSEANTDEGNLIPVLTGMTSDSSFSSLRLCALKALEGISSEGPDGSFRCCR</sequence>
<reference evidence="1" key="2">
    <citation type="submission" date="2019-01" db="EMBL/GenBank/DDBJ databases">
        <authorList>
            <person name="Graves T."/>
            <person name="Eichler E.E."/>
            <person name="Wilson R.K."/>
        </authorList>
    </citation>
    <scope>NUCLEOTIDE SEQUENCE [LARGE SCALE GENOMIC DNA]</scope>
    <source>
        <strain evidence="1">17573</strain>
    </source>
</reference>
<dbReference type="Ensembl" id="ENSMMUT00000080298.1">
    <property type="protein sequence ID" value="ENSMMUP00000072030.1"/>
    <property type="gene ID" value="ENSMMUG00000063201.1"/>
</dbReference>
<dbReference type="AlphaFoldDB" id="A0A5F8A546"/>
<dbReference type="OMA" id="ANTEDGM"/>
<reference evidence="1" key="4">
    <citation type="submission" date="2025-09" db="UniProtKB">
        <authorList>
            <consortium name="Ensembl"/>
        </authorList>
    </citation>
    <scope>IDENTIFICATION</scope>
    <source>
        <strain evidence="1">17573</strain>
    </source>
</reference>
<evidence type="ECO:0000313" key="2">
    <source>
        <dbReference type="Proteomes" id="UP000006718"/>
    </source>
</evidence>